<evidence type="ECO:0000259" key="2">
    <source>
        <dbReference type="Pfam" id="PF23156"/>
    </source>
</evidence>
<proteinExistence type="predicted"/>
<protein>
    <recommendedName>
        <fullName evidence="2">DUF7054 domain-containing protein</fullName>
    </recommendedName>
</protein>
<dbReference type="AlphaFoldDB" id="A0A7N0VD57"/>
<dbReference type="InterPro" id="IPR055482">
    <property type="entry name" value="DUF7054"/>
</dbReference>
<evidence type="ECO:0000313" key="4">
    <source>
        <dbReference type="Proteomes" id="UP000594263"/>
    </source>
</evidence>
<sequence length="191" mass="21004">MRREGEAQMPTNSSKNSRSSGGRREKVTEKSSSFNGRTATVMGGRELRRLSTLPNLWSDEQGARPLPSKLLLNVVVQGSVGALHVVTTSDSSVGDLICLALRQYGKEGRRPILPSGDPSRFDLHYSQFSLDSLDRDEKLINLGSRNFFLCRKLAQEGVETASSSASSSCSEQAEKAAKTSLPWLKFMDFLF</sequence>
<evidence type="ECO:0000256" key="1">
    <source>
        <dbReference type="SAM" id="MobiDB-lite"/>
    </source>
</evidence>
<feature type="region of interest" description="Disordered" evidence="1">
    <location>
        <begin position="1"/>
        <end position="38"/>
    </location>
</feature>
<name>A0A7N0VD57_KALFE</name>
<dbReference type="OMA" id="RCTKQAD"/>
<organism evidence="3 4">
    <name type="scientific">Kalanchoe fedtschenkoi</name>
    <name type="common">Lavender scallops</name>
    <name type="synonym">South American air plant</name>
    <dbReference type="NCBI Taxonomy" id="63787"/>
    <lineage>
        <taxon>Eukaryota</taxon>
        <taxon>Viridiplantae</taxon>
        <taxon>Streptophyta</taxon>
        <taxon>Embryophyta</taxon>
        <taxon>Tracheophyta</taxon>
        <taxon>Spermatophyta</taxon>
        <taxon>Magnoliopsida</taxon>
        <taxon>eudicotyledons</taxon>
        <taxon>Gunneridae</taxon>
        <taxon>Pentapetalae</taxon>
        <taxon>Saxifragales</taxon>
        <taxon>Crassulaceae</taxon>
        <taxon>Kalanchoe</taxon>
    </lineage>
</organism>
<dbReference type="EnsemblPlants" id="Kaladp0550s0024.1.v1.1">
    <property type="protein sequence ID" value="Kaladp0550s0024.1.v1.1"/>
    <property type="gene ID" value="Kaladp0550s0024.v1.1"/>
</dbReference>
<dbReference type="PANTHER" id="PTHR33270:SF24">
    <property type="entry name" value="EXPRESSED PROTEIN"/>
    <property type="match status" value="1"/>
</dbReference>
<dbReference type="InterPro" id="IPR040358">
    <property type="entry name" value="At4g22758-like"/>
</dbReference>
<dbReference type="Pfam" id="PF23156">
    <property type="entry name" value="DUF7054"/>
    <property type="match status" value="1"/>
</dbReference>
<dbReference type="PANTHER" id="PTHR33270">
    <property type="entry name" value="BNAC05G50380D PROTEIN"/>
    <property type="match status" value="1"/>
</dbReference>
<accession>A0A7N0VD57</accession>
<dbReference type="Gramene" id="Kaladp0550s0024.1.v1.1">
    <property type="protein sequence ID" value="Kaladp0550s0024.1.v1.1"/>
    <property type="gene ID" value="Kaladp0550s0024.v1.1"/>
</dbReference>
<reference evidence="3" key="1">
    <citation type="submission" date="2021-01" db="UniProtKB">
        <authorList>
            <consortium name="EnsemblPlants"/>
        </authorList>
    </citation>
    <scope>IDENTIFICATION</scope>
</reference>
<keyword evidence="4" id="KW-1185">Reference proteome</keyword>
<dbReference type="Proteomes" id="UP000594263">
    <property type="component" value="Unplaced"/>
</dbReference>
<evidence type="ECO:0000313" key="3">
    <source>
        <dbReference type="EnsemblPlants" id="Kaladp0550s0024.1.v1.1"/>
    </source>
</evidence>
<feature type="domain" description="DUF7054" evidence="2">
    <location>
        <begin position="68"/>
        <end position="150"/>
    </location>
</feature>